<dbReference type="eggNOG" id="ENOG5032VRR">
    <property type="taxonomic scope" value="Bacteria"/>
</dbReference>
<feature type="region of interest" description="Disordered" evidence="1">
    <location>
        <begin position="82"/>
        <end position="102"/>
    </location>
</feature>
<organism evidence="2 3">
    <name type="scientific">Roseobacter litoralis (strain ATCC 49566 / DSM 6996 / JCM 21268 / NBRC 15278 / OCh 149)</name>
    <dbReference type="NCBI Taxonomy" id="391595"/>
    <lineage>
        <taxon>Bacteria</taxon>
        <taxon>Pseudomonadati</taxon>
        <taxon>Pseudomonadota</taxon>
        <taxon>Alphaproteobacteria</taxon>
        <taxon>Rhodobacterales</taxon>
        <taxon>Roseobacteraceae</taxon>
        <taxon>Roseobacter</taxon>
    </lineage>
</organism>
<dbReference type="InterPro" id="IPR022062">
    <property type="entry name" value="DUF3618"/>
</dbReference>
<protein>
    <recommendedName>
        <fullName evidence="4">DUF3618 domain-containing protein</fullName>
    </recommendedName>
</protein>
<evidence type="ECO:0008006" key="4">
    <source>
        <dbReference type="Google" id="ProtNLM"/>
    </source>
</evidence>
<accession>F7ZE12</accession>
<proteinExistence type="predicted"/>
<dbReference type="HOGENOM" id="CLU_096383_0_0_5"/>
<evidence type="ECO:0000313" key="3">
    <source>
        <dbReference type="Proteomes" id="UP000001353"/>
    </source>
</evidence>
<dbReference type="STRING" id="391595.RLO149_c000990"/>
<sequence>MSNDVQDLERNIEADRSMLGRTLTQLTNALSPEQISTTVSREVQSKGGAIGHTVIDAARANPAGALLVGVGLAALLAGPKRPQRKPGYDVRTAPVAPGMSDKDVLTGEFDRRVEAADEVQTQASKAPGMRAALNKGLANLPAPARERVIAAREAAINVQEKLDRQAAIAARKARSFHHNQPFSTAAIAVGVGAVVAALLPRTRTEDDLLGAKRDALMQQAELTLRDEIAAATATGEAALREGIEAGYDRVRHH</sequence>
<evidence type="ECO:0000313" key="2">
    <source>
        <dbReference type="EMBL" id="AEI92131.1"/>
    </source>
</evidence>
<dbReference type="RefSeq" id="WP_013960075.1">
    <property type="nucleotide sequence ID" value="NC_015730.1"/>
</dbReference>
<name>F7ZE12_ROSLO</name>
<keyword evidence="3" id="KW-1185">Reference proteome</keyword>
<dbReference type="Proteomes" id="UP000001353">
    <property type="component" value="Chromosome"/>
</dbReference>
<reference evidence="2 3" key="1">
    <citation type="journal article" date="2011" name="BMC Genomics">
        <title>Comparative genome analysis and genome-guided physiological analysis of Roseobacter litoralis.</title>
        <authorList>
            <person name="Kalhoefer D."/>
            <person name="Thole S."/>
            <person name="Voget S."/>
            <person name="Lehmann R."/>
            <person name="Liesegang H."/>
            <person name="Wollher A."/>
            <person name="Daniel R."/>
            <person name="Simon M."/>
            <person name="Brinkhoff T."/>
        </authorList>
    </citation>
    <scope>NUCLEOTIDE SEQUENCE [LARGE SCALE GENOMIC DNA]</scope>
    <source>
        <strain evidence="3">ATCC 49566 / DSM 6996 / JCM 21268 / NBRC 15278 / OCh 149</strain>
    </source>
</reference>
<dbReference type="KEGG" id="rli:RLO149_c000990"/>
<dbReference type="Pfam" id="PF12277">
    <property type="entry name" value="DUF3618"/>
    <property type="match status" value="1"/>
</dbReference>
<gene>
    <name evidence="2" type="ordered locus">RLO149_c000990</name>
</gene>
<evidence type="ECO:0000256" key="1">
    <source>
        <dbReference type="SAM" id="MobiDB-lite"/>
    </source>
</evidence>
<dbReference type="OrthoDB" id="7667777at2"/>
<dbReference type="AlphaFoldDB" id="F7ZE12"/>
<dbReference type="EMBL" id="CP002623">
    <property type="protein sequence ID" value="AEI92131.1"/>
    <property type="molecule type" value="Genomic_DNA"/>
</dbReference>